<feature type="transmembrane region" description="Helical" evidence="1">
    <location>
        <begin position="84"/>
        <end position="103"/>
    </location>
</feature>
<name>A0A0A2M0X5_9FLAO</name>
<sequence>MLFVIIFLLLFIFIAISLSFKSSVVFFSAMYYWTFSITLLISLPLLLFLNPYCFLFFGFAVLLLIRGRRFYRHDDNQKRAIASVLRIFSLTLSLILLIIYLAFMNTIEAKYINPHLLYAILIPILGITVAWYMHAMSINNIIKTIIILVSFSLLLIVWAVDPLLKKNYEYFGKKIEYTQPIFNSSFLKVMQIFGEYPAPMIVSTKQINTGESLLNVTFDYKQTKDIKLKNRLELIVQKDKYYNQRYKKLDNSSVAKIDTILKYNYYLFTEHKER</sequence>
<feature type="transmembrane region" description="Helical" evidence="1">
    <location>
        <begin position="31"/>
        <end position="64"/>
    </location>
</feature>
<gene>
    <name evidence="2" type="ORF">Q765_17220</name>
</gene>
<proteinExistence type="predicted"/>
<dbReference type="Proteomes" id="UP000030152">
    <property type="component" value="Unassembled WGS sequence"/>
</dbReference>
<evidence type="ECO:0000313" key="3">
    <source>
        <dbReference type="Proteomes" id="UP000030152"/>
    </source>
</evidence>
<keyword evidence="1" id="KW-0812">Transmembrane</keyword>
<feature type="transmembrane region" description="Helical" evidence="1">
    <location>
        <begin position="141"/>
        <end position="160"/>
    </location>
</feature>
<keyword evidence="1" id="KW-1133">Transmembrane helix</keyword>
<dbReference type="AlphaFoldDB" id="A0A0A2M0X5"/>
<protein>
    <submittedName>
        <fullName evidence="2">Uncharacterized protein</fullName>
    </submittedName>
</protein>
<keyword evidence="1" id="KW-0472">Membrane</keyword>
<keyword evidence="3" id="KW-1185">Reference proteome</keyword>
<comment type="caution">
    <text evidence="2">The sequence shown here is derived from an EMBL/GenBank/DDBJ whole genome shotgun (WGS) entry which is preliminary data.</text>
</comment>
<organism evidence="2 3">
    <name type="scientific">Flavobacterium rivuli WB 3.3-2 = DSM 21788</name>
    <dbReference type="NCBI Taxonomy" id="1121895"/>
    <lineage>
        <taxon>Bacteria</taxon>
        <taxon>Pseudomonadati</taxon>
        <taxon>Bacteroidota</taxon>
        <taxon>Flavobacteriia</taxon>
        <taxon>Flavobacteriales</taxon>
        <taxon>Flavobacteriaceae</taxon>
        <taxon>Flavobacterium</taxon>
    </lineage>
</organism>
<feature type="transmembrane region" description="Helical" evidence="1">
    <location>
        <begin position="115"/>
        <end position="134"/>
    </location>
</feature>
<accession>A0A0A2M0X5</accession>
<evidence type="ECO:0000256" key="1">
    <source>
        <dbReference type="SAM" id="Phobius"/>
    </source>
</evidence>
<dbReference type="EMBL" id="JRLX01000025">
    <property type="protein sequence ID" value="KGO85236.1"/>
    <property type="molecule type" value="Genomic_DNA"/>
</dbReference>
<reference evidence="2 3" key="1">
    <citation type="submission" date="2013-09" db="EMBL/GenBank/DDBJ databases">
        <authorList>
            <person name="Zeng Z."/>
            <person name="Chen C."/>
        </authorList>
    </citation>
    <scope>NUCLEOTIDE SEQUENCE [LARGE SCALE GENOMIC DNA]</scope>
    <source>
        <strain evidence="2 3">WB 3.3-2</strain>
    </source>
</reference>
<evidence type="ECO:0000313" key="2">
    <source>
        <dbReference type="EMBL" id="KGO85236.1"/>
    </source>
</evidence>